<evidence type="ECO:0000313" key="2">
    <source>
        <dbReference type="EMBL" id="KKP03752.1"/>
    </source>
</evidence>
<organism evidence="2 3">
    <name type="scientific">Trichoderma harzianum</name>
    <name type="common">Hypocrea lixii</name>
    <dbReference type="NCBI Taxonomy" id="5544"/>
    <lineage>
        <taxon>Eukaryota</taxon>
        <taxon>Fungi</taxon>
        <taxon>Dikarya</taxon>
        <taxon>Ascomycota</taxon>
        <taxon>Pezizomycotina</taxon>
        <taxon>Sordariomycetes</taxon>
        <taxon>Hypocreomycetidae</taxon>
        <taxon>Hypocreales</taxon>
        <taxon>Hypocreaceae</taxon>
        <taxon>Trichoderma</taxon>
    </lineage>
</organism>
<sequence>MQLITLRACAATRKSPLTKGPSTHLAEQWSTGYKAGFKEEGIARAAHHLKSTSSAPPTGLDSSTRYPSTTAPPLHGRPQKQSANSVESAGKFTNPRPKCRVVSGGYSGVMACDVTRAHALEPRHSARALPYSAEWRCSPVETKLQHITMPHCMLRTHTRIECMPIPMSMSTEPQESPGSLADAAPKQAADGDALTVQKQQIQQRRDVTP</sequence>
<feature type="region of interest" description="Disordered" evidence="1">
    <location>
        <begin position="49"/>
        <end position="93"/>
    </location>
</feature>
<reference evidence="3" key="1">
    <citation type="journal article" date="2015" name="Genome Announc.">
        <title>Draft whole-genome sequence of the biocontrol agent Trichoderma harzianum T6776.</title>
        <authorList>
            <person name="Baroncelli R."/>
            <person name="Piaggeschi G."/>
            <person name="Fiorini L."/>
            <person name="Bertolini E."/>
            <person name="Zapparata A."/>
            <person name="Pe M.E."/>
            <person name="Sarrocco S."/>
            <person name="Vannacci G."/>
        </authorList>
    </citation>
    <scope>NUCLEOTIDE SEQUENCE [LARGE SCALE GENOMIC DNA]</scope>
    <source>
        <strain evidence="3">T6776</strain>
    </source>
</reference>
<feature type="region of interest" description="Disordered" evidence="1">
    <location>
        <begin position="169"/>
        <end position="209"/>
    </location>
</feature>
<accession>A0A0F9ZU72</accession>
<evidence type="ECO:0000256" key="1">
    <source>
        <dbReference type="SAM" id="MobiDB-lite"/>
    </source>
</evidence>
<dbReference type="AlphaFoldDB" id="A0A0F9ZU72"/>
<proteinExistence type="predicted"/>
<protein>
    <submittedName>
        <fullName evidence="2">Uncharacterized protein</fullName>
    </submittedName>
</protein>
<evidence type="ECO:0000313" key="3">
    <source>
        <dbReference type="Proteomes" id="UP000034112"/>
    </source>
</evidence>
<gene>
    <name evidence="2" type="ORF">THAR02_04140</name>
</gene>
<dbReference type="EMBL" id="JOKZ01000099">
    <property type="protein sequence ID" value="KKP03752.1"/>
    <property type="molecule type" value="Genomic_DNA"/>
</dbReference>
<comment type="caution">
    <text evidence="2">The sequence shown here is derived from an EMBL/GenBank/DDBJ whole genome shotgun (WGS) entry which is preliminary data.</text>
</comment>
<name>A0A0F9ZU72_TRIHA</name>
<dbReference type="Proteomes" id="UP000034112">
    <property type="component" value="Unassembled WGS sequence"/>
</dbReference>
<feature type="compositionally biased region" description="Polar residues" evidence="1">
    <location>
        <begin position="51"/>
        <end position="71"/>
    </location>
</feature>